<evidence type="ECO:0000256" key="1">
    <source>
        <dbReference type="SAM" id="Phobius"/>
    </source>
</evidence>
<proteinExistence type="predicted"/>
<sequence>MGIHNKDEFISKDFPSTMSKDSRITKSLSADLSTTEVQMSTQLVQTSFDYTPSLHYETGGHISSTAWSSNNHLLLHSDILSNDVTYKCVSPKCTPSKQLNHDSTFNQEKISSTFIFDHGIIDVFTSSINSFSASPKLAFTTSASSFVINDRYYSKLSMFNNSQHSKHSLGSVLLQSSSTYPVSSASSSIMNDYEASKFSMTTISSHSKQYHSSVIVHSSAYELKTSVQTISPSSQKIATNHVNRISTLIVPVSSPHQTTVYSSSLKATKAATLPPKMVITTSFIVLPRRTTSTVSPMISTSNIDLTTGMNYLYYTVNTIGSILVGNWMKDNMLLVLGISIGVAVVLVVVVIILIVRRKKSNKPPPRPELDPSDLFSNRRVTLLLGPDDELMPDMQPAYNVTVVQLVL</sequence>
<evidence type="ECO:0000313" key="2">
    <source>
        <dbReference type="EMBL" id="VDI56821.1"/>
    </source>
</evidence>
<protein>
    <submittedName>
        <fullName evidence="2">Uncharacterized protein</fullName>
    </submittedName>
</protein>
<dbReference type="OrthoDB" id="10602500at2759"/>
<evidence type="ECO:0000313" key="3">
    <source>
        <dbReference type="Proteomes" id="UP000596742"/>
    </source>
</evidence>
<keyword evidence="3" id="KW-1185">Reference proteome</keyword>
<feature type="transmembrane region" description="Helical" evidence="1">
    <location>
        <begin position="334"/>
        <end position="355"/>
    </location>
</feature>
<dbReference type="AlphaFoldDB" id="A0A8B6G039"/>
<organism evidence="2 3">
    <name type="scientific">Mytilus galloprovincialis</name>
    <name type="common">Mediterranean mussel</name>
    <dbReference type="NCBI Taxonomy" id="29158"/>
    <lineage>
        <taxon>Eukaryota</taxon>
        <taxon>Metazoa</taxon>
        <taxon>Spiralia</taxon>
        <taxon>Lophotrochozoa</taxon>
        <taxon>Mollusca</taxon>
        <taxon>Bivalvia</taxon>
        <taxon>Autobranchia</taxon>
        <taxon>Pteriomorphia</taxon>
        <taxon>Mytilida</taxon>
        <taxon>Mytiloidea</taxon>
        <taxon>Mytilidae</taxon>
        <taxon>Mytilinae</taxon>
        <taxon>Mytilus</taxon>
    </lineage>
</organism>
<name>A0A8B6G039_MYTGA</name>
<comment type="caution">
    <text evidence="2">The sequence shown here is derived from an EMBL/GenBank/DDBJ whole genome shotgun (WGS) entry which is preliminary data.</text>
</comment>
<dbReference type="Proteomes" id="UP000596742">
    <property type="component" value="Unassembled WGS sequence"/>
</dbReference>
<reference evidence="2" key="1">
    <citation type="submission" date="2018-11" db="EMBL/GenBank/DDBJ databases">
        <authorList>
            <person name="Alioto T."/>
            <person name="Alioto T."/>
        </authorList>
    </citation>
    <scope>NUCLEOTIDE SEQUENCE</scope>
</reference>
<accession>A0A8B6G039</accession>
<dbReference type="EMBL" id="UYJE01007661">
    <property type="protein sequence ID" value="VDI56821.1"/>
    <property type="molecule type" value="Genomic_DNA"/>
</dbReference>
<keyword evidence="1" id="KW-0472">Membrane</keyword>
<gene>
    <name evidence="2" type="ORF">MGAL_10B036229</name>
</gene>
<keyword evidence="1" id="KW-0812">Transmembrane</keyword>
<keyword evidence="1" id="KW-1133">Transmembrane helix</keyword>